<accession>A0A345CW14</accession>
<feature type="compositionally biased region" description="Polar residues" evidence="1">
    <location>
        <begin position="356"/>
        <end position="374"/>
    </location>
</feature>
<sequence length="401" mass="42578">MADLAINHLSLQRIYQSQSATINDTAAKNEHLVGQVEEAKSFATLAFQPGIIANLLNGQSVMIGNDGTKPVLNEYADSKIKFSADQSKQVVAMTTTALSTPDVDQLERIAASASSLIATQINTTAVNVKDQQAINDAAAYVGSVAAADVQKTKGSTPKLFSDMTLVHMSNDMATSAALADKLMNTMVANAGQRMASAAERAGNHNVGAAQARMAGAITSGAISLAGNGISTARNNKALKSESNSIKNNLGVANKLESNLHQNQNLIKQTNFDLMQKGKSVKSEVTNVMSRHDSKAMANVAQLRDNHSIIQNKTQAVRQQSEYGHQVTNLTQNMANSTFETEATQKNKQADMARADQSVNSEISNAQQQASKKASDTVNALNQVIDQIMQTNNRAVSTAASA</sequence>
<evidence type="ECO:0000313" key="3">
    <source>
        <dbReference type="Proteomes" id="UP000264980"/>
    </source>
</evidence>
<evidence type="ECO:0000256" key="1">
    <source>
        <dbReference type="SAM" id="MobiDB-lite"/>
    </source>
</evidence>
<name>A0A345CW14_9GAMM</name>
<feature type="region of interest" description="Disordered" evidence="1">
    <location>
        <begin position="353"/>
        <end position="374"/>
    </location>
</feature>
<dbReference type="Proteomes" id="UP000264980">
    <property type="component" value="Chromosome"/>
</dbReference>
<evidence type="ECO:0008006" key="4">
    <source>
        <dbReference type="Google" id="ProtNLM"/>
    </source>
</evidence>
<proteinExistence type="predicted"/>
<protein>
    <recommendedName>
        <fullName evidence="4">Type III secretion system protein</fullName>
    </recommendedName>
</protein>
<dbReference type="RefSeq" id="WP_233479639.1">
    <property type="nucleotide sequence ID" value="NZ_CP013970.1"/>
</dbReference>
<reference evidence="2 3" key="1">
    <citation type="submission" date="2016-01" db="EMBL/GenBank/DDBJ databases">
        <authorList>
            <person name="Oliw E.H."/>
        </authorList>
    </citation>
    <scope>NUCLEOTIDE SEQUENCE [LARGE SCALE GENOMIC DNA]</scope>
    <source>
        <strain evidence="2 3">MDcuke</strain>
    </source>
</reference>
<evidence type="ECO:0000313" key="2">
    <source>
        <dbReference type="EMBL" id="AXF77631.1"/>
    </source>
</evidence>
<organism evidence="2 3">
    <name type="scientific">Erwinia tracheiphila</name>
    <dbReference type="NCBI Taxonomy" id="65700"/>
    <lineage>
        <taxon>Bacteria</taxon>
        <taxon>Pseudomonadati</taxon>
        <taxon>Pseudomonadota</taxon>
        <taxon>Gammaproteobacteria</taxon>
        <taxon>Enterobacterales</taxon>
        <taxon>Erwiniaceae</taxon>
        <taxon>Erwinia</taxon>
    </lineage>
</organism>
<dbReference type="EMBL" id="CP013970">
    <property type="protein sequence ID" value="AXF77631.1"/>
    <property type="molecule type" value="Genomic_DNA"/>
</dbReference>
<dbReference type="AlphaFoldDB" id="A0A345CW14"/>
<gene>
    <name evidence="2" type="ORF">AV903_18825</name>
</gene>